<dbReference type="PANTHER" id="PTHR21562">
    <property type="entry name" value="NOTUM-RELATED"/>
    <property type="match status" value="1"/>
</dbReference>
<dbReference type="InterPro" id="IPR004963">
    <property type="entry name" value="PAE/NOTUM"/>
</dbReference>
<accession>A0A7S3D4L4</accession>
<name>A0A7S3D4L4_9EUKA</name>
<evidence type="ECO:0000313" key="2">
    <source>
        <dbReference type="EMBL" id="CAE0246158.1"/>
    </source>
</evidence>
<feature type="chain" id="PRO_5030885196" description="Pectin acetylesterase" evidence="1">
    <location>
        <begin position="23"/>
        <end position="395"/>
    </location>
</feature>
<gene>
    <name evidence="2" type="ORF">PBIL07802_LOCUS8341</name>
</gene>
<dbReference type="InterPro" id="IPR029058">
    <property type="entry name" value="AB_hydrolase_fold"/>
</dbReference>
<protein>
    <recommendedName>
        <fullName evidence="3">Pectin acetylesterase</fullName>
    </recommendedName>
</protein>
<dbReference type="GO" id="GO:0016787">
    <property type="term" value="F:hydrolase activity"/>
    <property type="evidence" value="ECO:0007669"/>
    <property type="project" value="InterPro"/>
</dbReference>
<feature type="signal peptide" evidence="1">
    <location>
        <begin position="1"/>
        <end position="22"/>
    </location>
</feature>
<dbReference type="AlphaFoldDB" id="A0A7S3D4L4"/>
<sequence>MLRCISVFSLLVVFCCSCLASADDGTLYRHFVVNATSRNAVCNDGSPPAYYVRLAEGSSDWLIYLEGGGGCYDEQSCLERYQSSQFLMTSSLSAETFSFSGPVSSNCTANPAMCRFNVAYIHYCSSDWWAGTYPSSKSGNKFHFFGRNIVQAVVEDLLDETVNSTISGSMKTATRVILAGDSAGGCGTFQHADSLASFLRASLDVGQDLVYGAIPDCGWFLGGDGFKEYACTNNEVCNVEHRFRSGESMWGLSPPVDCAAAHPSDLWKCLTGNVIYTFIKEPVFPFLFLTDAWQAVQDGIDIHHPYSQSETAWEESRESENRGYIQGDNMKSVYAVNCVQHVMLYVNSYTDIVVDGVTPSMAIKEWLDGGMQEVKHVDSCTGVNCNKSCPYSFPQ</sequence>
<reference evidence="2" key="1">
    <citation type="submission" date="2021-01" db="EMBL/GenBank/DDBJ databases">
        <authorList>
            <person name="Corre E."/>
            <person name="Pelletier E."/>
            <person name="Niang G."/>
            <person name="Scheremetjew M."/>
            <person name="Finn R."/>
            <person name="Kale V."/>
            <person name="Holt S."/>
            <person name="Cochrane G."/>
            <person name="Meng A."/>
            <person name="Brown T."/>
            <person name="Cohen L."/>
        </authorList>
    </citation>
    <scope>NUCLEOTIDE SEQUENCE</scope>
    <source>
        <strain evidence="2">NIES-2562</strain>
    </source>
</reference>
<keyword evidence="1" id="KW-0732">Signal</keyword>
<organism evidence="2">
    <name type="scientific">Palpitomonas bilix</name>
    <dbReference type="NCBI Taxonomy" id="652834"/>
    <lineage>
        <taxon>Eukaryota</taxon>
        <taxon>Eukaryota incertae sedis</taxon>
    </lineage>
</organism>
<proteinExistence type="predicted"/>
<evidence type="ECO:0000256" key="1">
    <source>
        <dbReference type="SAM" id="SignalP"/>
    </source>
</evidence>
<dbReference type="PANTHER" id="PTHR21562:SF122">
    <property type="entry name" value="PALMITOLEOYL-PROTEIN CARBOXYLESTERASE NOTUM"/>
    <property type="match status" value="1"/>
</dbReference>
<dbReference type="SUPFAM" id="SSF53474">
    <property type="entry name" value="alpha/beta-Hydrolases"/>
    <property type="match status" value="1"/>
</dbReference>
<dbReference type="Pfam" id="PF03283">
    <property type="entry name" value="PAE"/>
    <property type="match status" value="1"/>
</dbReference>
<evidence type="ECO:0008006" key="3">
    <source>
        <dbReference type="Google" id="ProtNLM"/>
    </source>
</evidence>
<dbReference type="EMBL" id="HBIB01012712">
    <property type="protein sequence ID" value="CAE0246158.1"/>
    <property type="molecule type" value="Transcribed_RNA"/>
</dbReference>